<feature type="transmembrane region" description="Helical" evidence="1">
    <location>
        <begin position="293"/>
        <end position="311"/>
    </location>
</feature>
<keyword evidence="1" id="KW-1133">Transmembrane helix</keyword>
<feature type="transmembrane region" description="Helical" evidence="1">
    <location>
        <begin position="92"/>
        <end position="112"/>
    </location>
</feature>
<feature type="domain" description="Acyltransferase 3" evidence="2">
    <location>
        <begin position="13"/>
        <end position="381"/>
    </location>
</feature>
<evidence type="ECO:0000313" key="3">
    <source>
        <dbReference type="EMBL" id="MBY6322211.1"/>
    </source>
</evidence>
<keyword evidence="4" id="KW-1185">Reference proteome</keyword>
<feature type="transmembrane region" description="Helical" evidence="1">
    <location>
        <begin position="187"/>
        <end position="210"/>
    </location>
</feature>
<keyword evidence="3" id="KW-0012">Acyltransferase</keyword>
<keyword evidence="3" id="KW-0808">Transferase</keyword>
<evidence type="ECO:0000256" key="1">
    <source>
        <dbReference type="SAM" id="Phobius"/>
    </source>
</evidence>
<feature type="transmembrane region" description="Helical" evidence="1">
    <location>
        <begin position="364"/>
        <end position="387"/>
    </location>
</feature>
<dbReference type="RefSeq" id="WP_157889622.1">
    <property type="nucleotide sequence ID" value="NZ_JABUKE010000016.1"/>
</dbReference>
<proteinExistence type="predicted"/>
<feature type="transmembrane region" description="Helical" evidence="1">
    <location>
        <begin position="332"/>
        <end position="352"/>
    </location>
</feature>
<feature type="transmembrane region" description="Helical" evidence="1">
    <location>
        <begin position="21"/>
        <end position="41"/>
    </location>
</feature>
<keyword evidence="1" id="KW-0472">Membrane</keyword>
<feature type="transmembrane region" description="Helical" evidence="1">
    <location>
        <begin position="164"/>
        <end position="180"/>
    </location>
</feature>
<sequence length="396" mass="43064">MTAPPTQRKAWIAGLEGPRGFGALCVVLGHVAVVFAPWIVADARIDYLGQALTFFFVLSGFLLYLPYVTRADNGRGKPVASTYFASRVRRVFPAYLVIFCIVNFGLGAAYTVNPVMTGWERADDGTGTITEPARLLTHLTLTQSLFPETLQTGINPAWSLTTEWGFYLVLPVAGWLLFALRGTRPIVAAILPPGILLVVGWAGNAAVSLLQSSSGLPVQQQNWGPNWYAILARSFFAFADTFAWGMIAAVLYAAILRGAFPGVSTARLQLAFGTLCMSAVAVSMVLFLHAPRWTASVFAVASLGFILTIVSPLGRGEQSRLAVITDWLPFRYIGTISLSVYLWHYPVIIVTARLDVPIPATVFGLLWGTALILGVSVLLGTITYYTIERPAMRWRA</sequence>
<evidence type="ECO:0000259" key="2">
    <source>
        <dbReference type="Pfam" id="PF01757"/>
    </source>
</evidence>
<evidence type="ECO:0000313" key="4">
    <source>
        <dbReference type="Proteomes" id="UP001520140"/>
    </source>
</evidence>
<dbReference type="PANTHER" id="PTHR23028:SF53">
    <property type="entry name" value="ACYL_TRANSF_3 DOMAIN-CONTAINING PROTEIN"/>
    <property type="match status" value="1"/>
</dbReference>
<feature type="transmembrane region" description="Helical" evidence="1">
    <location>
        <begin position="47"/>
        <end position="67"/>
    </location>
</feature>
<gene>
    <name evidence="3" type="ORF">HQ605_15390</name>
</gene>
<organism evidence="3 4">
    <name type="scientific">Rhodococcoides kroppenstedtii</name>
    <dbReference type="NCBI Taxonomy" id="293050"/>
    <lineage>
        <taxon>Bacteria</taxon>
        <taxon>Bacillati</taxon>
        <taxon>Actinomycetota</taxon>
        <taxon>Actinomycetes</taxon>
        <taxon>Mycobacteriales</taxon>
        <taxon>Nocardiaceae</taxon>
        <taxon>Rhodococcoides</taxon>
    </lineage>
</organism>
<protein>
    <submittedName>
        <fullName evidence="3">Acyltransferase</fullName>
    </submittedName>
</protein>
<comment type="caution">
    <text evidence="3">The sequence shown here is derived from an EMBL/GenBank/DDBJ whole genome shotgun (WGS) entry which is preliminary data.</text>
</comment>
<accession>A0ABS7NW04</accession>
<dbReference type="PANTHER" id="PTHR23028">
    <property type="entry name" value="ACETYLTRANSFERASE"/>
    <property type="match status" value="1"/>
</dbReference>
<dbReference type="InterPro" id="IPR050879">
    <property type="entry name" value="Acyltransferase_3"/>
</dbReference>
<dbReference type="EMBL" id="JABUKG010000017">
    <property type="protein sequence ID" value="MBY6322211.1"/>
    <property type="molecule type" value="Genomic_DNA"/>
</dbReference>
<dbReference type="InterPro" id="IPR002656">
    <property type="entry name" value="Acyl_transf_3_dom"/>
</dbReference>
<name>A0ABS7NW04_9NOCA</name>
<dbReference type="Pfam" id="PF01757">
    <property type="entry name" value="Acyl_transf_3"/>
    <property type="match status" value="1"/>
</dbReference>
<feature type="transmembrane region" description="Helical" evidence="1">
    <location>
        <begin position="230"/>
        <end position="256"/>
    </location>
</feature>
<feature type="transmembrane region" description="Helical" evidence="1">
    <location>
        <begin position="268"/>
        <end position="287"/>
    </location>
</feature>
<dbReference type="Proteomes" id="UP001520140">
    <property type="component" value="Unassembled WGS sequence"/>
</dbReference>
<reference evidence="3 4" key="1">
    <citation type="submission" date="2020-06" db="EMBL/GenBank/DDBJ databases">
        <title>Taxonomy, biology and ecology of Rhodococcus bacteria occurring in California pistachio and other woody hosts as revealed by genome sequence analyses.</title>
        <authorList>
            <person name="Gai Y."/>
            <person name="Riely B."/>
        </authorList>
    </citation>
    <scope>NUCLEOTIDE SEQUENCE [LARGE SCALE GENOMIC DNA]</scope>
    <source>
        <strain evidence="3 4">BP-284</strain>
    </source>
</reference>
<dbReference type="GO" id="GO:0016746">
    <property type="term" value="F:acyltransferase activity"/>
    <property type="evidence" value="ECO:0007669"/>
    <property type="project" value="UniProtKB-KW"/>
</dbReference>
<keyword evidence="1" id="KW-0812">Transmembrane</keyword>